<reference evidence="4" key="1">
    <citation type="submission" date="2020-03" db="EMBL/GenBank/DDBJ databases">
        <title>Transcriptomic Profiling of the Digestive Tract of the Rat Flea, Xenopsylla cheopis, Following Blood Feeding and Infection with Yersinia pestis.</title>
        <authorList>
            <person name="Bland D.M."/>
            <person name="Martens C.A."/>
            <person name="Virtaneva K."/>
            <person name="Kanakabandi K."/>
            <person name="Long D."/>
            <person name="Rosenke R."/>
            <person name="Saturday G.A."/>
            <person name="Hoyt F.H."/>
            <person name="Bruno D.P."/>
            <person name="Ribeiro J.M.C."/>
            <person name="Hinnebusch J."/>
        </authorList>
    </citation>
    <scope>NUCLEOTIDE SEQUENCE</scope>
</reference>
<proteinExistence type="inferred from homology"/>
<dbReference type="InterPro" id="IPR029068">
    <property type="entry name" value="Glyas_Bleomycin-R_OHBP_Dase"/>
</dbReference>
<dbReference type="AlphaFoldDB" id="A0A6M2DL71"/>
<protein>
    <submittedName>
        <fullName evidence="4">Putative glyoxalase</fullName>
    </submittedName>
</protein>
<feature type="domain" description="VOC" evidence="3">
    <location>
        <begin position="137"/>
        <end position="257"/>
    </location>
</feature>
<dbReference type="InterPro" id="IPR043193">
    <property type="entry name" value="GLOD4"/>
</dbReference>
<dbReference type="PANTHER" id="PTHR46466:SF1">
    <property type="entry name" value="GLYOXALASE DOMAIN-CONTAINING PROTEIN 4"/>
    <property type="match status" value="1"/>
</dbReference>
<feature type="domain" description="VOC" evidence="3">
    <location>
        <begin position="5"/>
        <end position="143"/>
    </location>
</feature>
<dbReference type="Gene3D" id="3.10.180.10">
    <property type="entry name" value="2,3-Dihydroxybiphenyl 1,2-Dioxygenase, domain 1"/>
    <property type="match status" value="2"/>
</dbReference>
<evidence type="ECO:0000256" key="1">
    <source>
        <dbReference type="ARBA" id="ARBA00010363"/>
    </source>
</evidence>
<dbReference type="SUPFAM" id="SSF54593">
    <property type="entry name" value="Glyoxalase/Bleomycin resistance protein/Dihydroxybiphenyl dioxygenase"/>
    <property type="match status" value="1"/>
</dbReference>
<dbReference type="EMBL" id="GIIL01002734">
    <property type="protein sequence ID" value="NOV46460.1"/>
    <property type="molecule type" value="Transcribed_RNA"/>
</dbReference>
<dbReference type="InterPro" id="IPR037523">
    <property type="entry name" value="VOC_core"/>
</dbReference>
<dbReference type="PANTHER" id="PTHR46466">
    <property type="entry name" value="GLYOXALASE DOMAIN-CONTAINING PROTEIN 4"/>
    <property type="match status" value="1"/>
</dbReference>
<dbReference type="PROSITE" id="PS51819">
    <property type="entry name" value="VOC"/>
    <property type="match status" value="2"/>
</dbReference>
<accession>A0A6M2DL71</accession>
<dbReference type="InterPro" id="IPR059155">
    <property type="entry name" value="GLOD4_dom"/>
</dbReference>
<name>A0A6M2DL71_XENCH</name>
<evidence type="ECO:0000259" key="3">
    <source>
        <dbReference type="PROSITE" id="PS51819"/>
    </source>
</evidence>
<evidence type="ECO:0000313" key="4">
    <source>
        <dbReference type="EMBL" id="NOV46460.1"/>
    </source>
</evidence>
<keyword evidence="2" id="KW-0677">Repeat</keyword>
<sequence>MISGRALHYVFKIPERKLTYKFYKDVLGMKVLRHEEFSEGCEAACNGPYANRWSKTMIGYGSEDDHFVIELTYNYGINSYEKGNDFKGITIKSREALERAKALDWPIKEENGVKVLEAPGNYKYYILDEPQPKDSDPITKVSLSCTNLMNTIKYWNSVLGLKMYDKDESTNRVVFGFADNQAKIEFTQQDVVDRAKAYGRIAFSCPFAQQESIDKVIRENSLTILTPLLVLPTPGKASVRVIILADPDGHEICFVEDEGYRKLSEFDPKGEELLERYIK</sequence>
<dbReference type="Pfam" id="PF21207">
    <property type="entry name" value="GLOD4_N"/>
    <property type="match status" value="1"/>
</dbReference>
<organism evidence="4">
    <name type="scientific">Xenopsylla cheopis</name>
    <name type="common">Oriental rat flea</name>
    <name type="synonym">Pulex cheopis</name>
    <dbReference type="NCBI Taxonomy" id="163159"/>
    <lineage>
        <taxon>Eukaryota</taxon>
        <taxon>Metazoa</taxon>
        <taxon>Ecdysozoa</taxon>
        <taxon>Arthropoda</taxon>
        <taxon>Hexapoda</taxon>
        <taxon>Insecta</taxon>
        <taxon>Pterygota</taxon>
        <taxon>Neoptera</taxon>
        <taxon>Endopterygota</taxon>
        <taxon>Siphonaptera</taxon>
        <taxon>Pulicidae</taxon>
        <taxon>Xenopsyllinae</taxon>
        <taxon>Xenopsylla</taxon>
    </lineage>
</organism>
<dbReference type="Pfam" id="PF21701">
    <property type="entry name" value="GLOD4_C"/>
    <property type="match status" value="1"/>
</dbReference>
<dbReference type="InterPro" id="IPR043194">
    <property type="entry name" value="GLOD4_C"/>
</dbReference>
<evidence type="ECO:0000256" key="2">
    <source>
        <dbReference type="ARBA" id="ARBA00022737"/>
    </source>
</evidence>
<dbReference type="CDD" id="cd16357">
    <property type="entry name" value="GLOD4_C"/>
    <property type="match status" value="1"/>
</dbReference>
<comment type="similarity">
    <text evidence="1">Belongs to the glyoxalase I family.</text>
</comment>